<accession>D4XGM2</accession>
<gene>
    <name evidence="1" type="ORF">HMPREF0004_4619</name>
</gene>
<protein>
    <submittedName>
        <fullName evidence="1">Uncharacterized protein</fullName>
    </submittedName>
</protein>
<dbReference type="AlphaFoldDB" id="D4XGM2"/>
<comment type="caution">
    <text evidence="1">The sequence shown here is derived from an EMBL/GenBank/DDBJ whole genome shotgun (WGS) entry which is preliminary data.</text>
</comment>
<dbReference type="EMBL" id="ADMS01000105">
    <property type="protein sequence ID" value="EFF74029.1"/>
    <property type="molecule type" value="Genomic_DNA"/>
</dbReference>
<name>D4XGM2_9BURK</name>
<proteinExistence type="predicted"/>
<sequence>MYAELVRLVLLPIGIGANLRSPILLPASLDAATFRPDSTRPLLRRGGRLLDRSRQRLGAR</sequence>
<evidence type="ECO:0000313" key="2">
    <source>
        <dbReference type="Proteomes" id="UP000004510"/>
    </source>
</evidence>
<organism evidence="1 2">
    <name type="scientific">Achromobacter piechaudii ATCC 43553</name>
    <dbReference type="NCBI Taxonomy" id="742159"/>
    <lineage>
        <taxon>Bacteria</taxon>
        <taxon>Pseudomonadati</taxon>
        <taxon>Pseudomonadota</taxon>
        <taxon>Betaproteobacteria</taxon>
        <taxon>Burkholderiales</taxon>
        <taxon>Alcaligenaceae</taxon>
        <taxon>Achromobacter</taxon>
    </lineage>
</organism>
<evidence type="ECO:0000313" key="1">
    <source>
        <dbReference type="EMBL" id="EFF74029.1"/>
    </source>
</evidence>
<reference evidence="2" key="1">
    <citation type="submission" date="2010-03" db="EMBL/GenBank/DDBJ databases">
        <title>Complete sequence of Mobiluncus curtisii ATCC 43063.</title>
        <authorList>
            <person name="Muzny D."/>
            <person name="Qin X."/>
            <person name="Deng J."/>
            <person name="Jiang H."/>
            <person name="Liu Y."/>
            <person name="Qu J."/>
            <person name="Song X.-Z."/>
            <person name="Zhang L."/>
            <person name="Thornton R."/>
            <person name="Coyle M."/>
            <person name="Francisco L."/>
            <person name="Jackson L."/>
            <person name="Javaid M."/>
            <person name="Korchina V."/>
            <person name="Kovar C."/>
            <person name="Mata R."/>
            <person name="Mathew T."/>
            <person name="Ngo R."/>
            <person name="Nguyen L."/>
            <person name="Nguyen N."/>
            <person name="Okwuonu G."/>
            <person name="Ongeri F."/>
            <person name="Pham C."/>
            <person name="Simmons D."/>
            <person name="Wilczek-Boney K."/>
            <person name="Hale W."/>
            <person name="Jakkamsetti A."/>
            <person name="Pham P."/>
            <person name="Ruth R."/>
            <person name="San Lucas F."/>
            <person name="Warren J."/>
            <person name="Zhang J."/>
            <person name="Zhao Z."/>
            <person name="Zhou C."/>
            <person name="Zhu D."/>
            <person name="Lee S."/>
            <person name="Bess C."/>
            <person name="Blankenburg K."/>
            <person name="Forbes L."/>
            <person name="Fu Q."/>
            <person name="Gubbala S."/>
            <person name="Hirani K."/>
            <person name="Jayaseelan J.C."/>
            <person name="Lara F."/>
            <person name="Munidasa M."/>
            <person name="Palculict T."/>
            <person name="Patil S."/>
            <person name="Pu L.-L."/>
            <person name="Saada N."/>
            <person name="Tang L."/>
            <person name="Weissenberger G."/>
            <person name="Zhu Y."/>
            <person name="Hemphill L."/>
            <person name="Shang Y."/>
            <person name="Youmans B."/>
            <person name="Ayvaz T."/>
            <person name="Ross M."/>
            <person name="Santibanez J."/>
            <person name="Aqrawi P."/>
            <person name="Gross S."/>
            <person name="Joshi V."/>
            <person name="Fowler G."/>
            <person name="Nazareth L."/>
            <person name="Reid J."/>
            <person name="Worley K."/>
            <person name="Petrosino J."/>
            <person name="Highlander S."/>
            <person name="Gibbs R."/>
            <person name="Gibbs R."/>
        </authorList>
    </citation>
    <scope>NUCLEOTIDE SEQUENCE [LARGE SCALE GENOMIC DNA]</scope>
    <source>
        <strain evidence="2">ATCC 43553</strain>
    </source>
</reference>
<dbReference type="HOGENOM" id="CLU_2930469_0_0_4"/>
<dbReference type="Proteomes" id="UP000004510">
    <property type="component" value="Unassembled WGS sequence"/>
</dbReference>